<name>A0A843WTP1_COLES</name>
<keyword evidence="4" id="KW-1185">Reference proteome</keyword>
<reference evidence="3" key="1">
    <citation type="submission" date="2017-07" db="EMBL/GenBank/DDBJ databases">
        <title>Taro Niue Genome Assembly and Annotation.</title>
        <authorList>
            <person name="Atibalentja N."/>
            <person name="Keating K."/>
            <person name="Fields C.J."/>
        </authorList>
    </citation>
    <scope>NUCLEOTIDE SEQUENCE</scope>
    <source>
        <strain evidence="3">Niue_2</strain>
        <tissue evidence="3">Leaf</tissue>
    </source>
</reference>
<evidence type="ECO:0000313" key="3">
    <source>
        <dbReference type="EMBL" id="MQM11186.1"/>
    </source>
</evidence>
<feature type="region of interest" description="Disordered" evidence="1">
    <location>
        <begin position="443"/>
        <end position="473"/>
    </location>
</feature>
<dbReference type="Proteomes" id="UP000652761">
    <property type="component" value="Unassembled WGS sequence"/>
</dbReference>
<evidence type="ECO:0000313" key="4">
    <source>
        <dbReference type="Proteomes" id="UP000652761"/>
    </source>
</evidence>
<protein>
    <submittedName>
        <fullName evidence="3">Uncharacterized protein</fullName>
    </submittedName>
</protein>
<evidence type="ECO:0000256" key="2">
    <source>
        <dbReference type="SAM" id="Phobius"/>
    </source>
</evidence>
<feature type="compositionally biased region" description="Low complexity" evidence="1">
    <location>
        <begin position="461"/>
        <end position="473"/>
    </location>
</feature>
<feature type="non-terminal residue" evidence="3">
    <location>
        <position position="1"/>
    </location>
</feature>
<dbReference type="AlphaFoldDB" id="A0A843WTP1"/>
<organism evidence="3 4">
    <name type="scientific">Colocasia esculenta</name>
    <name type="common">Wild taro</name>
    <name type="synonym">Arum esculentum</name>
    <dbReference type="NCBI Taxonomy" id="4460"/>
    <lineage>
        <taxon>Eukaryota</taxon>
        <taxon>Viridiplantae</taxon>
        <taxon>Streptophyta</taxon>
        <taxon>Embryophyta</taxon>
        <taxon>Tracheophyta</taxon>
        <taxon>Spermatophyta</taxon>
        <taxon>Magnoliopsida</taxon>
        <taxon>Liliopsida</taxon>
        <taxon>Araceae</taxon>
        <taxon>Aroideae</taxon>
        <taxon>Colocasieae</taxon>
        <taxon>Colocasia</taxon>
    </lineage>
</organism>
<sequence length="473" mass="52128">DVLVVLRARRRWSFRREGPNGSALLVEIRGLRLLSGDVHHPTATTTLLRLLLALLRLLELSLVLLLTLCLLGWNLRCLLSVLSQCQLLLLLPQQQTLPPIVTLLPTMETTCALLPATQTAPLAAPADVAAAETAGNAVCLLERTTSLASRSGQHHLSPKKKKKTHSFDCPKGAGALDLMDPTLCLVWIIVTIEQRRPKMKKLLQKRRAVLRGLERSSLPLLHDVWRGRGWKPLLLLLCSLLQWNALLQRNTRLLELLRLSINRHVLGCNRLIWLGVLMLHQLLNLHASVWRHVLSLVGTEGPGIGVVTPAAPIWSPTAPTSVQPSSLTEATRQQSAATTIGSDNLRQDQFPPLAEQVTPRMSFTKALRRKVKVTNQTPMGTTSASLEWPLVDIHCDSSDSSSTESFVNLLVVCQVLTVPGFEPVDPVDFSKVHANWVGAHGTDRSRLASRSEGIQTKSSVHRSSSTSSPRHRD</sequence>
<comment type="caution">
    <text evidence="3">The sequence shown here is derived from an EMBL/GenBank/DDBJ whole genome shotgun (WGS) entry which is preliminary data.</text>
</comment>
<evidence type="ECO:0000256" key="1">
    <source>
        <dbReference type="SAM" id="MobiDB-lite"/>
    </source>
</evidence>
<keyword evidence="2" id="KW-1133">Transmembrane helix</keyword>
<dbReference type="EMBL" id="NMUH01004893">
    <property type="protein sequence ID" value="MQM11186.1"/>
    <property type="molecule type" value="Genomic_DNA"/>
</dbReference>
<gene>
    <name evidence="3" type="ORF">Taro_044089</name>
</gene>
<keyword evidence="2" id="KW-0812">Transmembrane</keyword>
<feature type="transmembrane region" description="Helical" evidence="2">
    <location>
        <begin position="57"/>
        <end position="75"/>
    </location>
</feature>
<keyword evidence="2" id="KW-0472">Membrane</keyword>
<proteinExistence type="predicted"/>
<accession>A0A843WTP1</accession>